<dbReference type="InterPro" id="IPR000182">
    <property type="entry name" value="GNAT_dom"/>
</dbReference>
<dbReference type="Pfam" id="PF00583">
    <property type="entry name" value="Acetyltransf_1"/>
    <property type="match status" value="1"/>
</dbReference>
<dbReference type="InterPro" id="IPR016181">
    <property type="entry name" value="Acyl_CoA_acyltransferase"/>
</dbReference>
<dbReference type="Gene3D" id="3.40.630.30">
    <property type="match status" value="2"/>
</dbReference>
<protein>
    <recommendedName>
        <fullName evidence="1">N-acetyltransferase domain-containing protein</fullName>
    </recommendedName>
</protein>
<dbReference type="Proteomes" id="UP000015102">
    <property type="component" value="Unassembled WGS sequence"/>
</dbReference>
<dbReference type="AlphaFoldDB" id="T1GHU7"/>
<sequence length="187" mass="20985">MAEIIYRVANESDKEKVGKFLYDHFWPDEPTFKAAGVLPNKEENDDVLKCIDYGTCTIAEDQNGTIAGVRLAKVRVPADIEKPAEKPWTQLDKILNSCSMLICVSRDFRGKGVGLKLYSENMELGKRLGFKAYVCDCTSAFSAKLCEKLGMEVIAAIEYTECLDENGEQLFKPEAIHDKIRMYGKAL</sequence>
<keyword evidence="3" id="KW-1185">Reference proteome</keyword>
<evidence type="ECO:0000313" key="2">
    <source>
        <dbReference type="EnsemblMetazoa" id="MESCA003009-PA"/>
    </source>
</evidence>
<evidence type="ECO:0000259" key="1">
    <source>
        <dbReference type="PROSITE" id="PS51186"/>
    </source>
</evidence>
<dbReference type="SUPFAM" id="SSF55729">
    <property type="entry name" value="Acyl-CoA N-acyltransferases (Nat)"/>
    <property type="match status" value="1"/>
</dbReference>
<dbReference type="OMA" id="DLEQNWL"/>
<reference evidence="2" key="2">
    <citation type="submission" date="2015-06" db="UniProtKB">
        <authorList>
            <consortium name="EnsemblMetazoa"/>
        </authorList>
    </citation>
    <scope>IDENTIFICATION</scope>
</reference>
<name>T1GHU7_MEGSC</name>
<dbReference type="GO" id="GO:0008080">
    <property type="term" value="F:N-acetyltransferase activity"/>
    <property type="evidence" value="ECO:0007669"/>
    <property type="project" value="TreeGrafter"/>
</dbReference>
<evidence type="ECO:0000313" key="3">
    <source>
        <dbReference type="Proteomes" id="UP000015102"/>
    </source>
</evidence>
<dbReference type="EMBL" id="CAQQ02181903">
    <property type="status" value="NOT_ANNOTATED_CDS"/>
    <property type="molecule type" value="Genomic_DNA"/>
</dbReference>
<reference evidence="3" key="1">
    <citation type="submission" date="2013-02" db="EMBL/GenBank/DDBJ databases">
        <authorList>
            <person name="Hughes D."/>
        </authorList>
    </citation>
    <scope>NUCLEOTIDE SEQUENCE</scope>
    <source>
        <strain>Durham</strain>
        <strain evidence="3">NC isolate 2 -- Noor lab</strain>
    </source>
</reference>
<dbReference type="STRING" id="36166.T1GHU7"/>
<dbReference type="PROSITE" id="PS51186">
    <property type="entry name" value="GNAT"/>
    <property type="match status" value="1"/>
</dbReference>
<dbReference type="HOGENOM" id="CLU_085834_1_0_1"/>
<dbReference type="PANTHER" id="PTHR20905:SF1">
    <property type="entry name" value="AT07410P-RELATED"/>
    <property type="match status" value="1"/>
</dbReference>
<dbReference type="EnsemblMetazoa" id="MESCA003009-RA">
    <property type="protein sequence ID" value="MESCA003009-PA"/>
    <property type="gene ID" value="MESCA003009"/>
</dbReference>
<accession>T1GHU7</accession>
<organism evidence="2 3">
    <name type="scientific">Megaselia scalaris</name>
    <name type="common">Humpbacked fly</name>
    <name type="synonym">Phora scalaris</name>
    <dbReference type="NCBI Taxonomy" id="36166"/>
    <lineage>
        <taxon>Eukaryota</taxon>
        <taxon>Metazoa</taxon>
        <taxon>Ecdysozoa</taxon>
        <taxon>Arthropoda</taxon>
        <taxon>Hexapoda</taxon>
        <taxon>Insecta</taxon>
        <taxon>Pterygota</taxon>
        <taxon>Neoptera</taxon>
        <taxon>Endopterygota</taxon>
        <taxon>Diptera</taxon>
        <taxon>Brachycera</taxon>
        <taxon>Muscomorpha</taxon>
        <taxon>Platypezoidea</taxon>
        <taxon>Phoridae</taxon>
        <taxon>Megaseliini</taxon>
        <taxon>Megaselia</taxon>
    </lineage>
</organism>
<proteinExistence type="predicted"/>
<dbReference type="PANTHER" id="PTHR20905">
    <property type="entry name" value="N-ACETYLTRANSFERASE-RELATED"/>
    <property type="match status" value="1"/>
</dbReference>
<feature type="domain" description="N-acetyltransferase" evidence="1">
    <location>
        <begin position="4"/>
        <end position="183"/>
    </location>
</feature>